<dbReference type="Proteomes" id="UP000184188">
    <property type="component" value="Unassembled WGS sequence"/>
</dbReference>
<organism evidence="1 2">
    <name type="scientific">Penicilliopsis zonata CBS 506.65</name>
    <dbReference type="NCBI Taxonomy" id="1073090"/>
    <lineage>
        <taxon>Eukaryota</taxon>
        <taxon>Fungi</taxon>
        <taxon>Dikarya</taxon>
        <taxon>Ascomycota</taxon>
        <taxon>Pezizomycotina</taxon>
        <taxon>Eurotiomycetes</taxon>
        <taxon>Eurotiomycetidae</taxon>
        <taxon>Eurotiales</taxon>
        <taxon>Aspergillaceae</taxon>
        <taxon>Penicilliopsis</taxon>
    </lineage>
</organism>
<name>A0A1L9SJS3_9EURO</name>
<dbReference type="GeneID" id="34612959"/>
<reference evidence="2" key="1">
    <citation type="journal article" date="2017" name="Genome Biol.">
        <title>Comparative genomics reveals high biological diversity and specific adaptations in the industrially and medically important fungal genus Aspergillus.</title>
        <authorList>
            <person name="de Vries R.P."/>
            <person name="Riley R."/>
            <person name="Wiebenga A."/>
            <person name="Aguilar-Osorio G."/>
            <person name="Amillis S."/>
            <person name="Uchima C.A."/>
            <person name="Anderluh G."/>
            <person name="Asadollahi M."/>
            <person name="Askin M."/>
            <person name="Barry K."/>
            <person name="Battaglia E."/>
            <person name="Bayram O."/>
            <person name="Benocci T."/>
            <person name="Braus-Stromeyer S.A."/>
            <person name="Caldana C."/>
            <person name="Canovas D."/>
            <person name="Cerqueira G.C."/>
            <person name="Chen F."/>
            <person name="Chen W."/>
            <person name="Choi C."/>
            <person name="Clum A."/>
            <person name="Dos Santos R.A."/>
            <person name="Damasio A.R."/>
            <person name="Diallinas G."/>
            <person name="Emri T."/>
            <person name="Fekete E."/>
            <person name="Flipphi M."/>
            <person name="Freyberg S."/>
            <person name="Gallo A."/>
            <person name="Gournas C."/>
            <person name="Habgood R."/>
            <person name="Hainaut M."/>
            <person name="Harispe M.L."/>
            <person name="Henrissat B."/>
            <person name="Hilden K.S."/>
            <person name="Hope R."/>
            <person name="Hossain A."/>
            <person name="Karabika E."/>
            <person name="Karaffa L."/>
            <person name="Karanyi Z."/>
            <person name="Krasevec N."/>
            <person name="Kuo A."/>
            <person name="Kusch H."/>
            <person name="LaButti K."/>
            <person name="Lagendijk E.L."/>
            <person name="Lapidus A."/>
            <person name="Levasseur A."/>
            <person name="Lindquist E."/>
            <person name="Lipzen A."/>
            <person name="Logrieco A.F."/>
            <person name="MacCabe A."/>
            <person name="Maekelae M.R."/>
            <person name="Malavazi I."/>
            <person name="Melin P."/>
            <person name="Meyer V."/>
            <person name="Mielnichuk N."/>
            <person name="Miskei M."/>
            <person name="Molnar A.P."/>
            <person name="Mule G."/>
            <person name="Ngan C.Y."/>
            <person name="Orejas M."/>
            <person name="Orosz E."/>
            <person name="Ouedraogo J.P."/>
            <person name="Overkamp K.M."/>
            <person name="Park H.-S."/>
            <person name="Perrone G."/>
            <person name="Piumi F."/>
            <person name="Punt P.J."/>
            <person name="Ram A.F."/>
            <person name="Ramon A."/>
            <person name="Rauscher S."/>
            <person name="Record E."/>
            <person name="Riano-Pachon D.M."/>
            <person name="Robert V."/>
            <person name="Roehrig J."/>
            <person name="Ruller R."/>
            <person name="Salamov A."/>
            <person name="Salih N.S."/>
            <person name="Samson R.A."/>
            <person name="Sandor E."/>
            <person name="Sanguinetti M."/>
            <person name="Schuetze T."/>
            <person name="Sepcic K."/>
            <person name="Shelest E."/>
            <person name="Sherlock G."/>
            <person name="Sophianopoulou V."/>
            <person name="Squina F.M."/>
            <person name="Sun H."/>
            <person name="Susca A."/>
            <person name="Todd R.B."/>
            <person name="Tsang A."/>
            <person name="Unkles S.E."/>
            <person name="van de Wiele N."/>
            <person name="van Rossen-Uffink D."/>
            <person name="Oliveira J.V."/>
            <person name="Vesth T.C."/>
            <person name="Visser J."/>
            <person name="Yu J.-H."/>
            <person name="Zhou M."/>
            <person name="Andersen M.R."/>
            <person name="Archer D.B."/>
            <person name="Baker S.E."/>
            <person name="Benoit I."/>
            <person name="Brakhage A.A."/>
            <person name="Braus G.H."/>
            <person name="Fischer R."/>
            <person name="Frisvad J.C."/>
            <person name="Goldman G.H."/>
            <person name="Houbraken J."/>
            <person name="Oakley B."/>
            <person name="Pocsi I."/>
            <person name="Scazzocchio C."/>
            <person name="Seiboth B."/>
            <person name="vanKuyk P.A."/>
            <person name="Wortman J."/>
            <person name="Dyer P.S."/>
            <person name="Grigoriev I.V."/>
        </authorList>
    </citation>
    <scope>NUCLEOTIDE SEQUENCE [LARGE SCALE GENOMIC DNA]</scope>
    <source>
        <strain evidence="2">CBS 506.65</strain>
    </source>
</reference>
<dbReference type="AlphaFoldDB" id="A0A1L9SJS3"/>
<dbReference type="EMBL" id="KV878341">
    <property type="protein sequence ID" value="OJJ47417.1"/>
    <property type="molecule type" value="Genomic_DNA"/>
</dbReference>
<evidence type="ECO:0000313" key="1">
    <source>
        <dbReference type="EMBL" id="OJJ47417.1"/>
    </source>
</evidence>
<proteinExistence type="predicted"/>
<dbReference type="RefSeq" id="XP_022581927.1">
    <property type="nucleotide sequence ID" value="XM_022726495.1"/>
</dbReference>
<protein>
    <submittedName>
        <fullName evidence="1">Uncharacterized protein</fullName>
    </submittedName>
</protein>
<sequence length="379" mass="42393">MLSRKIFHHELNVSNLVNNPSVYFSGNPFKPKPDPFQFSELNSRYFQTWQDANGGKQLNPRQMSNILMSDTAAAYNHWNMTFYVAGAYLYSAGPAVAQLYDSKSGKNGHIYIRGMLLDMGYNAKELLTNGLWLPIYWSSVHPNVYMLEKDSPLAQKLGQDNLSAQDRLSITLREKVAFEQGHDAVVNKILTDKKIPLSRLSVYINGHMVDLSQIETSQRPDGRIRAKVQAVTWLGKHGLSGQATHSLEWHPAHPEKVAYMVYGTGEGHCAADKSNGPISYVLWECCGDTLIEMVKSMTEQSAFGSEARDKGYTGLLWRKFQKSPEAGFRHFITMAGFNASTPAALAMARRTIHIPYNLGALVPFSDEGYNGDLPHERGN</sequence>
<gene>
    <name evidence="1" type="ORF">ASPZODRAFT_16097</name>
</gene>
<dbReference type="VEuPathDB" id="FungiDB:ASPZODRAFT_16097"/>
<evidence type="ECO:0000313" key="2">
    <source>
        <dbReference type="Proteomes" id="UP000184188"/>
    </source>
</evidence>
<accession>A0A1L9SJS3</accession>
<keyword evidence="2" id="KW-1185">Reference proteome</keyword>
<dbReference type="OrthoDB" id="3528260at2759"/>